<comment type="similarity">
    <text evidence="3 12">Belongs to the CcmD/CycX/HelD family.</text>
</comment>
<dbReference type="AlphaFoldDB" id="A0A5N3P4Y6"/>
<evidence type="ECO:0000256" key="4">
    <source>
        <dbReference type="ARBA" id="ARBA00016461"/>
    </source>
</evidence>
<keyword evidence="6 12" id="KW-1003">Cell membrane</keyword>
<evidence type="ECO:0000313" key="13">
    <source>
        <dbReference type="EMBL" id="KAB0264784.1"/>
    </source>
</evidence>
<evidence type="ECO:0000313" key="14">
    <source>
        <dbReference type="Proteomes" id="UP000325684"/>
    </source>
</evidence>
<keyword evidence="5 12" id="KW-0813">Transport</keyword>
<proteinExistence type="inferred from homology"/>
<keyword evidence="14" id="KW-1185">Reference proteome</keyword>
<evidence type="ECO:0000256" key="2">
    <source>
        <dbReference type="ARBA" id="ARBA00004377"/>
    </source>
</evidence>
<comment type="caution">
    <text evidence="13">The sequence shown here is derived from an EMBL/GenBank/DDBJ whole genome shotgun (WGS) entry which is preliminary data.</text>
</comment>
<evidence type="ECO:0000256" key="7">
    <source>
        <dbReference type="ARBA" id="ARBA00022519"/>
    </source>
</evidence>
<evidence type="ECO:0000256" key="10">
    <source>
        <dbReference type="ARBA" id="ARBA00022989"/>
    </source>
</evidence>
<evidence type="ECO:0000256" key="6">
    <source>
        <dbReference type="ARBA" id="ARBA00022475"/>
    </source>
</evidence>
<dbReference type="NCBIfam" id="TIGR03141">
    <property type="entry name" value="cytochro_ccmD"/>
    <property type="match status" value="1"/>
</dbReference>
<dbReference type="GO" id="GO:0015886">
    <property type="term" value="P:heme transport"/>
    <property type="evidence" value="ECO:0007669"/>
    <property type="project" value="InterPro"/>
</dbReference>
<comment type="function">
    <text evidence="1 12">Required for the export of heme to the periplasm for the biogenesis of c-type cytochromes.</text>
</comment>
<gene>
    <name evidence="13" type="primary">ccmD</name>
    <name evidence="13" type="ORF">FEZ63_21565</name>
</gene>
<dbReference type="GO" id="GO:0005886">
    <property type="term" value="C:plasma membrane"/>
    <property type="evidence" value="ECO:0007669"/>
    <property type="project" value="UniProtKB-SubCell"/>
</dbReference>
<dbReference type="InterPro" id="IPR007078">
    <property type="entry name" value="Haem_export_protD_CcmD"/>
</dbReference>
<evidence type="ECO:0000256" key="12">
    <source>
        <dbReference type="RuleBase" id="RU363101"/>
    </source>
</evidence>
<dbReference type="OrthoDB" id="7868669at2"/>
<evidence type="ECO:0000256" key="1">
    <source>
        <dbReference type="ARBA" id="ARBA00002442"/>
    </source>
</evidence>
<dbReference type="Proteomes" id="UP000325684">
    <property type="component" value="Unassembled WGS sequence"/>
</dbReference>
<keyword evidence="9 12" id="KW-0201">Cytochrome c-type biogenesis</keyword>
<dbReference type="EMBL" id="VCMV01000059">
    <property type="protein sequence ID" value="KAB0264784.1"/>
    <property type="molecule type" value="Genomic_DNA"/>
</dbReference>
<evidence type="ECO:0000256" key="9">
    <source>
        <dbReference type="ARBA" id="ARBA00022748"/>
    </source>
</evidence>
<evidence type="ECO:0000256" key="8">
    <source>
        <dbReference type="ARBA" id="ARBA00022692"/>
    </source>
</evidence>
<name>A0A5N3P4Y6_9HYPH</name>
<keyword evidence="10 12" id="KW-1133">Transmembrane helix</keyword>
<evidence type="ECO:0000256" key="3">
    <source>
        <dbReference type="ARBA" id="ARBA00008741"/>
    </source>
</evidence>
<keyword evidence="8 12" id="KW-0812">Transmembrane</keyword>
<organism evidence="13 14">
    <name type="scientific">Microvirga brassicacearum</name>
    <dbReference type="NCBI Taxonomy" id="2580413"/>
    <lineage>
        <taxon>Bacteria</taxon>
        <taxon>Pseudomonadati</taxon>
        <taxon>Pseudomonadota</taxon>
        <taxon>Alphaproteobacteria</taxon>
        <taxon>Hyphomicrobiales</taxon>
        <taxon>Methylobacteriaceae</taxon>
        <taxon>Microvirga</taxon>
    </lineage>
</organism>
<evidence type="ECO:0000256" key="11">
    <source>
        <dbReference type="ARBA" id="ARBA00023136"/>
    </source>
</evidence>
<feature type="transmembrane region" description="Helical" evidence="12">
    <location>
        <begin position="6"/>
        <end position="29"/>
    </location>
</feature>
<keyword evidence="11 12" id="KW-0472">Membrane</keyword>
<evidence type="ECO:0000256" key="5">
    <source>
        <dbReference type="ARBA" id="ARBA00022448"/>
    </source>
</evidence>
<keyword evidence="7 12" id="KW-0997">Cell inner membrane</keyword>
<accession>A0A5N3P4Y6</accession>
<protein>
    <recommendedName>
        <fullName evidence="4 12">Heme exporter protein D</fullName>
    </recommendedName>
</protein>
<dbReference type="GO" id="GO:0017004">
    <property type="term" value="P:cytochrome complex assembly"/>
    <property type="evidence" value="ECO:0007669"/>
    <property type="project" value="UniProtKB-KW"/>
</dbReference>
<comment type="subcellular location">
    <subcellularLocation>
        <location evidence="2 12">Cell inner membrane</location>
        <topology evidence="2 12">Single-pass membrane protein</topology>
    </subcellularLocation>
</comment>
<sequence length="60" mass="6417">MTMPHAVFIAGAYGVTLLIVAGLIVRAVIDFRLQKRALARLEARGAGRRSARQKTPQGAA</sequence>
<reference evidence="13 14" key="1">
    <citation type="journal article" date="2019" name="Microorganisms">
        <title>Genome Insights into the Novel Species Microvirga brassicacearum, a Rapeseed Endophyte with Biotechnological Potential.</title>
        <authorList>
            <person name="Jimenez-Gomez A."/>
            <person name="Saati-Santamaria Z."/>
            <person name="Igual J.M."/>
            <person name="Rivas R."/>
            <person name="Mateos P.F."/>
            <person name="Garcia-Fraile P."/>
        </authorList>
    </citation>
    <scope>NUCLEOTIDE SEQUENCE [LARGE SCALE GENOMIC DNA]</scope>
    <source>
        <strain evidence="13 14">CDVBN77</strain>
    </source>
</reference>
<dbReference type="Pfam" id="PF04995">
    <property type="entry name" value="CcmD"/>
    <property type="match status" value="1"/>
</dbReference>